<evidence type="ECO:0000256" key="3">
    <source>
        <dbReference type="ARBA" id="ARBA00022737"/>
    </source>
</evidence>
<dbReference type="InterPro" id="IPR032675">
    <property type="entry name" value="LRR_dom_sf"/>
</dbReference>
<dbReference type="SUPFAM" id="SSF52058">
    <property type="entry name" value="L domain-like"/>
    <property type="match status" value="1"/>
</dbReference>
<accession>A0ABT3CS35</accession>
<dbReference type="InterPro" id="IPR026444">
    <property type="entry name" value="Secre_tail"/>
</dbReference>
<feature type="signal peptide" evidence="4">
    <location>
        <begin position="1"/>
        <end position="20"/>
    </location>
</feature>
<evidence type="ECO:0000256" key="4">
    <source>
        <dbReference type="SAM" id="SignalP"/>
    </source>
</evidence>
<reference evidence="7 8" key="1">
    <citation type="submission" date="2022-10" db="EMBL/GenBank/DDBJ databases">
        <title>Comparative genomics and taxonomic characterization of three novel marine species of genus Reichenbachiella exhibiting antioxidant and polysaccharide degradation activities.</title>
        <authorList>
            <person name="Muhammad N."/>
            <person name="Lee Y.-J."/>
            <person name="Ko J."/>
            <person name="Kim S.-G."/>
        </authorList>
    </citation>
    <scope>NUCLEOTIDE SEQUENCE [LARGE SCALE GENOMIC DNA]</scope>
    <source>
        <strain evidence="7 8">ABR2-5</strain>
    </source>
</reference>
<dbReference type="EMBL" id="JAOYOD010000001">
    <property type="protein sequence ID" value="MCV9386493.1"/>
    <property type="molecule type" value="Genomic_DNA"/>
</dbReference>
<evidence type="ECO:0000256" key="1">
    <source>
        <dbReference type="ARBA" id="ARBA00022614"/>
    </source>
</evidence>
<dbReference type="PANTHER" id="PTHR24366">
    <property type="entry name" value="IG(IMMUNOGLOBULIN) AND LRR(LEUCINE RICH REPEAT) DOMAINS"/>
    <property type="match status" value="1"/>
</dbReference>
<keyword evidence="2 4" id="KW-0732">Signal</keyword>
<keyword evidence="3" id="KW-0677">Repeat</keyword>
<dbReference type="Pfam" id="PF13205">
    <property type="entry name" value="Big_5"/>
    <property type="match status" value="7"/>
</dbReference>
<dbReference type="Gene3D" id="3.80.10.10">
    <property type="entry name" value="Ribonuclease Inhibitor"/>
    <property type="match status" value="1"/>
</dbReference>
<evidence type="ECO:0000256" key="2">
    <source>
        <dbReference type="ARBA" id="ARBA00022729"/>
    </source>
</evidence>
<dbReference type="NCBIfam" id="TIGR04183">
    <property type="entry name" value="Por_Secre_tail"/>
    <property type="match status" value="1"/>
</dbReference>
<feature type="domain" description="SbsA Ig-like" evidence="5">
    <location>
        <begin position="871"/>
        <end position="980"/>
    </location>
</feature>
<dbReference type="Proteomes" id="UP001300692">
    <property type="component" value="Unassembled WGS sequence"/>
</dbReference>
<evidence type="ECO:0000313" key="8">
    <source>
        <dbReference type="Proteomes" id="UP001300692"/>
    </source>
</evidence>
<keyword evidence="8" id="KW-1185">Reference proteome</keyword>
<evidence type="ECO:0000259" key="5">
    <source>
        <dbReference type="Pfam" id="PF13205"/>
    </source>
</evidence>
<feature type="domain" description="Secretion system C-terminal sorting" evidence="6">
    <location>
        <begin position="2266"/>
        <end position="2327"/>
    </location>
</feature>
<comment type="caution">
    <text evidence="7">The sequence shown here is derived from an EMBL/GenBank/DDBJ whole genome shotgun (WGS) entry which is preliminary data.</text>
</comment>
<keyword evidence="1" id="KW-0433">Leucine-rich repeat</keyword>
<feature type="chain" id="PRO_5047136602" evidence="4">
    <location>
        <begin position="21"/>
        <end position="2335"/>
    </location>
</feature>
<dbReference type="Pfam" id="PF18962">
    <property type="entry name" value="Por_Secre_tail"/>
    <property type="match status" value="1"/>
</dbReference>
<gene>
    <name evidence="7" type="ORF">N7U62_07450</name>
</gene>
<feature type="domain" description="SbsA Ig-like" evidence="5">
    <location>
        <begin position="987"/>
        <end position="1095"/>
    </location>
</feature>
<dbReference type="RefSeq" id="WP_264137290.1">
    <property type="nucleotide sequence ID" value="NZ_JAOYOD010000001.1"/>
</dbReference>
<protein>
    <submittedName>
        <fullName evidence="7">Ig-like domain-containing protein</fullName>
    </submittedName>
</protein>
<proteinExistence type="predicted"/>
<dbReference type="InterPro" id="IPR032812">
    <property type="entry name" value="SbsA_Ig"/>
</dbReference>
<feature type="domain" description="SbsA Ig-like" evidence="5">
    <location>
        <begin position="758"/>
        <end position="867"/>
    </location>
</feature>
<organism evidence="7 8">
    <name type="scientific">Reichenbachiella ulvae</name>
    <dbReference type="NCBI Taxonomy" id="2980104"/>
    <lineage>
        <taxon>Bacteria</taxon>
        <taxon>Pseudomonadati</taxon>
        <taxon>Bacteroidota</taxon>
        <taxon>Cytophagia</taxon>
        <taxon>Cytophagales</taxon>
        <taxon>Reichenbachiellaceae</taxon>
        <taxon>Reichenbachiella</taxon>
    </lineage>
</organism>
<evidence type="ECO:0000313" key="7">
    <source>
        <dbReference type="EMBL" id="MCV9386493.1"/>
    </source>
</evidence>
<sequence length="2335" mass="244406">MKINLLLITTLLLLSFASFGQTVTVNDTGLETYLLGLVDTSNGGNSDGAIQATEAEAFTGTIMYQNSGLTDPTGLEAFVNITQLRLYGNSLETIDLSPFTKVELINLGDNNLPTVDLSYNTQLLEIFLELNPLTDIDFSNNTLLEDFNVSDTDLTSLDVSDLTNLLSFSQENITGITEIDLSQNAKLDYVWVSNLGISSLDLSANPLLTEVNVVDNVSLTKLNIANGANDILDYLDIRGNATALTCVTVDDVTAASNNVNWLKDAGTSYSLDCAPPKPISQSPARNAVDVAVDEVFTVTYDETISVGAGAIIAVVAIDGTASFFMTESQTDEVTITSNTVTFDFANDLSYSTNYRITMSNIEDANGNKENLVVWEFTTEEEPDSTPPTIVSFDPIDNSTGVAIDADLVVTFDEPIQAGDGYVRVRLKVNTSSTVLAGRPQYETDQFTIDGNNLTIHLANYTNFAPAYDIEYFVTIENRAVSDLAGNDFAGFTDTETWTFTTESAPDVSAPTISSFNPLDNATDVARDADLVVTFDEPVQASDGLVYVKRKATNVVVMAGQPSVNTDQFSVSGSTLTIHLANYNLNQAQYEEELYVTIGQGAVEDLNSNDFVGFEDTETWTFTIEAEPDLVAPTVQTLSPLNNATDVALDANIVLTFSEDIAAVGSTNDIYLMDYAAGSVVEAFDPMDSGNGKITLSGNTLTINPTNDLEYEKHYYVVVDGYTLKDVSDEHNLFAGINAGEGYKDQWNFTTVAPDPEVYVTGLSPVPNSTGVALDGDLVITFNEPVFFETTGHGSVRTNQALHGFSIHDETYVELSGNQITIHLSALSLDALTSYYVQFDTDVIKDADGNYYAESSIMLDGQTYYFTTGEATVPDVIDYSPAIAATSVAVDDSYYFEFDVEVNTSASASLVIKNYATDEVVETIDISNQSAIYDVNFDPINDFPYETKLYIIVEPAGAISAVAGGEAYVGLDDKDDWSFTTEAAPILPVIESQSPADNAVDVAVDANLTLTFDVDVFVSGEVTLDIMDYDAESLVESIVLPEGYDADGSFSVNPTTDWAKAKHYYVLLGGTGYIGNYTGGGVFSGLDSKEDWDFTTIKIDQTITFDALSDKTYGDAAFDLSATASSGLTVAFSVVSGPASLDGNTLSITGVGEVVIAADQAGNESYNAASQVTQSFTVSKASQTITFDALSDMTYGDAAFDLSASASSGLTVSFSVVSGPVSLDGNALSITGVGEVVIAADQSGSDLYHAASQVTQSFTISKAEQIISIEAIADKVSTDADFEVVASTDSGLELTYEISGPATLNGTTVSLTGVSGIVTITVSQAGNEFYAIASNTVEFNVSEPTKGAQTITFDALSDKTYGDAAFELSATASSGLTVTFSVVSGPASLDGNTLAITGVGEVVIAANQAGDEIFNPATQVTQSFTILKADQNITFSSLADKTYGDAAFDLSASASSGLAVTFSIISGPVTLDGSTVTLTGAGEVVVAADQSGNDLYNAASQVTQSITVSKASQTITFDALSDKTFGDAAFDLSASASSGLTVSFSVVSGPVGLDGNTLAITGVGEVVIAADQAGDDLYSAASQVTQSFTISKAEQIITIDAIADKVSTDADFSVVASTDSGLELTYEVSGPATLAGTTVSLTGESGIVTITVSQAGDEFVAAASHSVSFSVSDVSKSAQTITFAEISDMTFGDPSFDLTATASSGLEVSYAVLEGPITISGSTVTINGAGTASISAQQSGNEAFNPAPVVTRNFVIAKAAQEITFAALSDRVYGDAPFVLDASASSGLAVNYGVVSGPATLNGNELSITGAGEVVVSANQIGNSNYLAAQEVTQSFLVAKKDQVITITAIEDKLVTDASFDIEATVDSGLDLVYEVSGPAALTGTTIQLTGESGQVTLTVSQAGNSDYHEASAQLSFNVSDPAKSDQTISFDAVGSLSFGDADVQLSATASSGLEVVYSVISGPVAIDGNIMSILGAGEAVIAADQAGDNNFNAATQVQQTFTINKAEQTIILESISDKLTTDDPFMVSATVDTGLPLSYVVSGPATVSAEGLITLNGATGVVQVEVTQDGNDNYLAASVQVSFAVTDPAKTDQTITFDALPDLTFGDAPVVLVATASSGLNITFKVVSGPVSIEGNALTVLGAGEAVIAANQAGDESFNAAPEVTQTFTIAKANQNIQVTAIEDKLAIDGPFDVEATVDSGLELSFAITGPATMSGQTITLDGTIGTVEIVVSQAGNENYEAASVTTSFEVTQVTAAELTINLEAYPNPTDGLLQIKSGSEIRSIEVYDLQGALRFNQLTDSKELKIDLRHLAQGSYVLRVFTEGRFENRRLLIH</sequence>
<feature type="domain" description="SbsA Ig-like" evidence="5">
    <location>
        <begin position="274"/>
        <end position="378"/>
    </location>
</feature>
<name>A0ABT3CS35_9BACT</name>
<feature type="domain" description="SbsA Ig-like" evidence="5">
    <location>
        <begin position="506"/>
        <end position="622"/>
    </location>
</feature>
<dbReference type="PANTHER" id="PTHR24366:SF161">
    <property type="entry name" value="TIR DOMAIN-CONTAINING PROTEIN"/>
    <property type="match status" value="1"/>
</dbReference>
<evidence type="ECO:0000259" key="6">
    <source>
        <dbReference type="Pfam" id="PF18962"/>
    </source>
</evidence>
<feature type="domain" description="SbsA Ig-like" evidence="5">
    <location>
        <begin position="383"/>
        <end position="501"/>
    </location>
</feature>
<feature type="domain" description="SbsA Ig-like" evidence="5">
    <location>
        <begin position="630"/>
        <end position="750"/>
    </location>
</feature>